<feature type="coiled-coil region" evidence="1">
    <location>
        <begin position="33"/>
        <end position="165"/>
    </location>
</feature>
<evidence type="ECO:0000256" key="2">
    <source>
        <dbReference type="SAM" id="MobiDB-lite"/>
    </source>
</evidence>
<feature type="region of interest" description="Disordered" evidence="2">
    <location>
        <begin position="673"/>
        <end position="806"/>
    </location>
</feature>
<feature type="compositionally biased region" description="Basic and acidic residues" evidence="2">
    <location>
        <begin position="673"/>
        <end position="752"/>
    </location>
</feature>
<evidence type="ECO:0000313" key="4">
    <source>
        <dbReference type="RefSeq" id="XP_022249368.1"/>
    </source>
</evidence>
<reference evidence="4" key="1">
    <citation type="submission" date="2025-08" db="UniProtKB">
        <authorList>
            <consortium name="RefSeq"/>
        </authorList>
    </citation>
    <scope>IDENTIFICATION</scope>
    <source>
        <tissue evidence="4">Muscle</tissue>
    </source>
</reference>
<dbReference type="GeneID" id="106465743"/>
<feature type="compositionally biased region" description="Basic and acidic residues" evidence="2">
    <location>
        <begin position="1017"/>
        <end position="1094"/>
    </location>
</feature>
<sequence>MCNSHYHIELLICNVSLTCSWYKEHNGQLVLSHRELENKYTQSQQQVADLTNQVDEAVKARLELNQELERSKTALCNRDNDCCSLTQRLEESSQLLKDREQELEHLQQHLQETEQVKCNAEYELEALRNDISDLMNKQNDLMNEVDQLRQEKEILSSQASLAMEDEPVQGAEKHNGDIIFEDIKGDQENKSSFPQYEKIVDEKEKVVQKLQDDVNFFRDQLSDVREELDCQRRKNNELREKNWKIVEALAESERYTDKKLQESQKEMEKIKKQAQLEAEKTVQETENKFQEKLVQIEKEVEERSLWRYQEEQKSQGSTDREKTIGEDTFIQLLQEQIDSCKNQINLLVEEVEEQKSKNSALQERNWKITEALREAEKYTKKVKKEGEQENKDKIKKLEEQIKCMKENATFLQQLEKQRICQSSEVKEKKTQEDKKLQIEDILKELEKWKSEALRLDEEGTIRLQEEQKRLKQVIQEVFPKLNVIVNSETDFDNWLQAFQEAASDTFADQDLFEKESLKKSSQDQLYLEASEHQNVTKMLEKELETTGTKLAETIEAKMALEKQASHYRSLLVQVEEFLARLQENAAKEEQSWTERLAAKDKEIEKKLNNSLTEEHLKTKKLLHRIFPTVNVNDQLDYANWCTQFEEALQVFEKLKPSEASSYEYFKEDERLIESSREDEKLAESSREDERLAESSREDERLAESSREDERLAESSREDERLAESSREDERLAEGSREDERLAEGSREDERLAEGSVEEEGLAEGSVEEEGLAEGSVGEEGLAEGSVGEEGLAEGSVGEEGLAEGSVEEEWVVEKFSESEILAEGFIKEQWLAVSSTEEQSLSEGSAKAQMLAEGSVEEQALAEGSVEEQASAEGSVEEQASAEGSVEVQASAEGSVEVQASAEGSVKEEWVVEKFSESEILAEGFIKEQRLAVSSIEEQRLSEGSVNEQMLAEGSVNEQMLAEGSVKEQVLVEGSVKEQVLVEGSDEDQGLAKNSVEEQNLAGSPLEEQRCSVSPVEEQRLAESSLEEQRLAESPLEEQRLAESPLEEQRCAESPLEEQRCAESPLEEQRCAESPLEEQRCAESPLDEQRCAESPLDEQRCAESFSEEQRLTEVFSNAQMLSDISKEVERLAQSLKAEKILSENLREEKRSIENLRQEERVAFMFKEEEIIAECLKKDEKLSEITVQLAETEDCCYKLETEVDHYKTIHTKDEELIKSLEEMKVKEADSWKEKLADKEQEIKKWLDSTVKEEQLRTKELLTSIFPTVTVEDQLDYASWCSQFKVEASQVLEQLNLTESTHSPEECLRKDERLAEMTAQLAEAGEYSRKLEIETDHYKTALKGTEAMLISLQKIAAREEENWKAVAANKELEHEEKMKSQVRENQQNVVELLKRLFPTINLDHKMDFCQWLSCFESEVLKMLDELQLKANSTDTELLKEQIVKLEEEKQTLASQVEQCNNSLHEKEESFKKLRTEVEIEEQTWREKFINQEKELKEEIAALVRQEQKKVMELLKEVFPSIIIDDETDFCQWLISFKTEMVKMLNCLQSRSSNEETELLQEQIVKSEEEKSMLIAQVEQYKNALLEAEDSFRRMKGEAETEEQAWREKFNTMEEELKEALKEKEELAGEKVTLETNLLQLQGIEEAFAEMQAKLVELQGKLQGEEKDKKMLEDKFEKVEPS</sequence>
<keyword evidence="1" id="KW-0175">Coiled coil</keyword>
<organism evidence="3 4">
    <name type="scientific">Limulus polyphemus</name>
    <name type="common">Atlantic horseshoe crab</name>
    <dbReference type="NCBI Taxonomy" id="6850"/>
    <lineage>
        <taxon>Eukaryota</taxon>
        <taxon>Metazoa</taxon>
        <taxon>Ecdysozoa</taxon>
        <taxon>Arthropoda</taxon>
        <taxon>Chelicerata</taxon>
        <taxon>Merostomata</taxon>
        <taxon>Xiphosura</taxon>
        <taxon>Limulidae</taxon>
        <taxon>Limulus</taxon>
    </lineage>
</organism>
<dbReference type="RefSeq" id="XP_022249368.1">
    <property type="nucleotide sequence ID" value="XM_022393660.1"/>
</dbReference>
<feature type="region of interest" description="Disordered" evidence="2">
    <location>
        <begin position="982"/>
        <end position="1094"/>
    </location>
</feature>
<protein>
    <submittedName>
        <fullName evidence="4">Kinectin-like</fullName>
    </submittedName>
</protein>
<dbReference type="Proteomes" id="UP000694941">
    <property type="component" value="Unplaced"/>
</dbReference>
<accession>A0ABM1T0G2</accession>
<feature type="compositionally biased region" description="Acidic residues" evidence="2">
    <location>
        <begin position="755"/>
        <end position="771"/>
    </location>
</feature>
<keyword evidence="3" id="KW-1185">Reference proteome</keyword>
<feature type="coiled-coil region" evidence="1">
    <location>
        <begin position="200"/>
        <end position="302"/>
    </location>
</feature>
<proteinExistence type="predicted"/>
<feature type="compositionally biased region" description="Polar residues" evidence="2">
    <location>
        <begin position="833"/>
        <end position="843"/>
    </location>
</feature>
<dbReference type="InterPro" id="IPR040248">
    <property type="entry name" value="RRBP1"/>
</dbReference>
<dbReference type="PANTHER" id="PTHR18939">
    <property type="entry name" value="RIBOSOME BINDING PROTEIN-1"/>
    <property type="match status" value="1"/>
</dbReference>
<feature type="region of interest" description="Disordered" evidence="2">
    <location>
        <begin position="833"/>
        <end position="904"/>
    </location>
</feature>
<gene>
    <name evidence="4" type="primary">LOC106465743</name>
</gene>
<feature type="coiled-coil region" evidence="1">
    <location>
        <begin position="1426"/>
        <end position="1514"/>
    </location>
</feature>
<dbReference type="PANTHER" id="PTHR18939:SF4">
    <property type="entry name" value="RIBOSOME-BINDING PROTEIN 1"/>
    <property type="match status" value="1"/>
</dbReference>
<feature type="coiled-coil region" evidence="1">
    <location>
        <begin position="1561"/>
        <end position="1672"/>
    </location>
</feature>
<evidence type="ECO:0000313" key="3">
    <source>
        <dbReference type="Proteomes" id="UP000694941"/>
    </source>
</evidence>
<evidence type="ECO:0000256" key="1">
    <source>
        <dbReference type="SAM" id="Coils"/>
    </source>
</evidence>
<feature type="coiled-coil region" evidence="1">
    <location>
        <begin position="330"/>
        <end position="458"/>
    </location>
</feature>
<name>A0ABM1T0G2_LIMPO</name>
<feature type="compositionally biased region" description="Low complexity" evidence="2">
    <location>
        <begin position="772"/>
        <end position="804"/>
    </location>
</feature>
<feature type="coiled-coil region" evidence="1">
    <location>
        <begin position="1128"/>
        <end position="1162"/>
    </location>
</feature>